<sequence>MAKAIILRSAAPEHLGRQRTGMVRLYHEGKIPIFTPIALVKEPVHIAVRFVEKFQPQPVQRTPHRQPPGIVHPHGEAFALRQHIHLQPIEHVERKIALLPAAQVLLRRPLRSPKVLIVGQLHHLRARQPPEERVQHHIPLGRHAQGAARYTGPLPQDRMDHAPEPILFAHHHTGTARRQRAHFERERRIAGKLCPQSAPLFGPIGRLEQQYPVDRVPAVVKLSLPEHIQPGRAEREQVRDRVGLQPAEKVQLAQLVILLQQRQRALELELLGGRDGAPEVGQQRHQLAGEVLGPVSGNGYL</sequence>
<keyword evidence="2" id="KW-1185">Reference proteome</keyword>
<protein>
    <submittedName>
        <fullName evidence="1">Uncharacterized protein</fullName>
    </submittedName>
</protein>
<evidence type="ECO:0000313" key="1">
    <source>
        <dbReference type="EnsemblMetazoa" id="AMEM003678-PA"/>
    </source>
</evidence>
<dbReference type="AlphaFoldDB" id="A0A182UU44"/>
<dbReference type="EnsemblMetazoa" id="AMEM003678-RA">
    <property type="protein sequence ID" value="AMEM003678-PA"/>
    <property type="gene ID" value="AMEM003678"/>
</dbReference>
<proteinExistence type="predicted"/>
<evidence type="ECO:0000313" key="2">
    <source>
        <dbReference type="Proteomes" id="UP000075903"/>
    </source>
</evidence>
<organism evidence="1 2">
    <name type="scientific">Anopheles merus</name>
    <name type="common">Mosquito</name>
    <dbReference type="NCBI Taxonomy" id="30066"/>
    <lineage>
        <taxon>Eukaryota</taxon>
        <taxon>Metazoa</taxon>
        <taxon>Ecdysozoa</taxon>
        <taxon>Arthropoda</taxon>
        <taxon>Hexapoda</taxon>
        <taxon>Insecta</taxon>
        <taxon>Pterygota</taxon>
        <taxon>Neoptera</taxon>
        <taxon>Endopterygota</taxon>
        <taxon>Diptera</taxon>
        <taxon>Nematocera</taxon>
        <taxon>Culicoidea</taxon>
        <taxon>Culicidae</taxon>
        <taxon>Anophelinae</taxon>
        <taxon>Anopheles</taxon>
    </lineage>
</organism>
<dbReference type="Proteomes" id="UP000075903">
    <property type="component" value="Unassembled WGS sequence"/>
</dbReference>
<accession>A0A182UU44</accession>
<dbReference type="VEuPathDB" id="VectorBase:AMEM003678"/>
<name>A0A182UU44_ANOME</name>
<reference evidence="1" key="1">
    <citation type="submission" date="2020-05" db="UniProtKB">
        <authorList>
            <consortium name="EnsemblMetazoa"/>
        </authorList>
    </citation>
    <scope>IDENTIFICATION</scope>
    <source>
        <strain evidence="1">MAF</strain>
    </source>
</reference>